<protein>
    <recommendedName>
        <fullName evidence="7">Centromere protein C</fullName>
    </recommendedName>
    <alternativeName>
        <fullName evidence="8">Centromere autoantigen C</fullName>
    </alternativeName>
    <alternativeName>
        <fullName evidence="9">Centromere protein C 1</fullName>
    </alternativeName>
</protein>
<feature type="compositionally biased region" description="Polar residues" evidence="10">
    <location>
        <begin position="339"/>
        <end position="350"/>
    </location>
</feature>
<dbReference type="GO" id="GO:0051382">
    <property type="term" value="P:kinetochore assembly"/>
    <property type="evidence" value="ECO:0007669"/>
    <property type="project" value="InterPro"/>
</dbReference>
<dbReference type="AlphaFoldDB" id="A0A8C0UU41"/>
<dbReference type="InterPro" id="IPR028052">
    <property type="entry name" value="CENP-C_N_dom"/>
</dbReference>
<feature type="region of interest" description="Disordered" evidence="10">
    <location>
        <begin position="1"/>
        <end position="42"/>
    </location>
</feature>
<sequence>MGQGRGGVAGPLPLASRARAPAGKGARGFEEGAGGARRPRSGMAEALNRLKNKYRARFCHGGRNKIDLQPGQNILKVIQDCFESGSSDLTVNSPNCSTFILKNEKETSVQRQRISSSKARSANSVKRARESADPSPALPLKPVSSKAQSCESHLKTAKHHYVAASEKTETPMSKSKKKNTLKDVEAPCQHPEVPLDSGNNRGSVGTPFPVEEAERSPVVKLHFDNWSTPAAAKSHGEVEKLEGPQPGRHEQAVPVQGAKCVTASSARAETSFSAAVLAAVGTRTLGKRYSTTVLPPSPHPVKHQNIEIENECEFSIDESDGASSPSWISIPTKNKKSKNGGSATPISKPQPSGKEKTQNKKVKNRKVQVKALTKQKLDHLDVGAFNFKEVSESDPNPNSEENVLTSQSQKSIHIGKTEKDALRQDSPNQEKSTVWEPEAEEQMLSWSGLETEPSDEKQCKTKMLPSEDLPMPSSGHQEEQSVPLKKSLQSSKDMQLASEASQHLVKKKQTAKQRLPEVKVSKRGTVSPKKWLKLSDQQSSNKKPQLQREESSNNEPGEDELEREPVGLNEMCTTPLHQKLETPVIQKLTKSKKPRNVLHTPESPGGANNRTPLKALQHPMESVKNPEKKKRASAKSSGKIPKKIPRRTNNALSSSSEGTESQTDSDSTSVQDMSRKKQKLSDVKIKSNKRKRNRQYGPQGSFVAGKVVSCESGPVLEGSDKFASSTKSPEQDASSDNSEDLNYKLKHLLSDEIARHKIVMPSNTPNVRRTKRIRLRPLEYWRGERINYTMKSSGGLVISGLVHPETKPVRKSKRTKDCPKQKRDNTNRREIPAGLDHSLADASKPAIVLDPVTNKEVCVDCINTASSHTYFFKDEAVEIYKNLNTSLFATGRLILKPYKEKGHQFVHMDTIAFYIIRGKVIVTLHKTSYYLTAGDCFYVPAGNGYNIRNLLNEESVLLFTQLKDRETRNTLLDASSP</sequence>
<evidence type="ECO:0000256" key="4">
    <source>
        <dbReference type="ARBA" id="ARBA00023242"/>
    </source>
</evidence>
<feature type="compositionally biased region" description="Low complexity" evidence="10">
    <location>
        <begin position="10"/>
        <end position="24"/>
    </location>
</feature>
<evidence type="ECO:0000256" key="7">
    <source>
        <dbReference type="ARBA" id="ARBA00068530"/>
    </source>
</evidence>
<evidence type="ECO:0000256" key="10">
    <source>
        <dbReference type="SAM" id="MobiDB-lite"/>
    </source>
</evidence>
<accession>A0A8C0UU41</accession>
<keyword evidence="4" id="KW-0539">Nucleus</keyword>
<feature type="compositionally biased region" description="Basic and acidic residues" evidence="10">
    <location>
        <begin position="815"/>
        <end position="831"/>
    </location>
</feature>
<name>A0A8C0UU41_CYACU</name>
<feature type="region of interest" description="Disordered" evidence="10">
    <location>
        <begin position="718"/>
        <end position="739"/>
    </location>
</feature>
<feature type="compositionally biased region" description="Polar residues" evidence="10">
    <location>
        <begin position="487"/>
        <end position="501"/>
    </location>
</feature>
<dbReference type="SUPFAM" id="SSF51182">
    <property type="entry name" value="RmlC-like cupins"/>
    <property type="match status" value="1"/>
</dbReference>
<dbReference type="Gene3D" id="2.60.120.10">
    <property type="entry name" value="Jelly Rolls"/>
    <property type="match status" value="1"/>
</dbReference>
<dbReference type="GO" id="GO:0005634">
    <property type="term" value="C:nucleus"/>
    <property type="evidence" value="ECO:0007669"/>
    <property type="project" value="UniProtKB-SubCell"/>
</dbReference>
<evidence type="ECO:0000313" key="14">
    <source>
        <dbReference type="Proteomes" id="UP000694410"/>
    </source>
</evidence>
<evidence type="ECO:0000256" key="5">
    <source>
        <dbReference type="ARBA" id="ARBA00053516"/>
    </source>
</evidence>
<dbReference type="GO" id="GO:0005721">
    <property type="term" value="C:pericentric heterochromatin"/>
    <property type="evidence" value="ECO:0007669"/>
    <property type="project" value="UniProtKB-ARBA"/>
</dbReference>
<feature type="region of interest" description="Disordered" evidence="10">
    <location>
        <begin position="803"/>
        <end position="835"/>
    </location>
</feature>
<dbReference type="Ensembl" id="ENSCCET00000019198.1">
    <property type="protein sequence ID" value="ENSCCEP00000012314.1"/>
    <property type="gene ID" value="ENSCCEG00000011914.1"/>
</dbReference>
<keyword evidence="3" id="KW-0238">DNA-binding</keyword>
<feature type="compositionally biased region" description="Basic and acidic residues" evidence="10">
    <location>
        <begin position="673"/>
        <end position="685"/>
    </location>
</feature>
<reference evidence="13" key="2">
    <citation type="submission" date="2025-09" db="UniProtKB">
        <authorList>
            <consortium name="Ensembl"/>
        </authorList>
    </citation>
    <scope>IDENTIFICATION</scope>
</reference>
<evidence type="ECO:0000256" key="1">
    <source>
        <dbReference type="ARBA" id="ARBA00004123"/>
    </source>
</evidence>
<dbReference type="GO" id="GO:0051315">
    <property type="term" value="P:attachment of mitotic spindle microtubules to kinetochore"/>
    <property type="evidence" value="ECO:0007669"/>
    <property type="project" value="TreeGrafter"/>
</dbReference>
<feature type="compositionally biased region" description="Polar residues" evidence="10">
    <location>
        <begin position="321"/>
        <end position="332"/>
    </location>
</feature>
<evidence type="ECO:0000256" key="2">
    <source>
        <dbReference type="ARBA" id="ARBA00010291"/>
    </source>
</evidence>
<dbReference type="InterPro" id="IPR025974">
    <property type="entry name" value="Mif2/CENP-C_cupin"/>
</dbReference>
<comment type="similarity">
    <text evidence="2">Belongs to the CENP-C/MIF2 family.</text>
</comment>
<feature type="compositionally biased region" description="Basic residues" evidence="10">
    <location>
        <begin position="359"/>
        <end position="368"/>
    </location>
</feature>
<feature type="region of interest" description="Disordered" evidence="10">
    <location>
        <begin position="317"/>
        <end position="700"/>
    </location>
</feature>
<reference evidence="13" key="1">
    <citation type="submission" date="2025-08" db="UniProtKB">
        <authorList>
            <consortium name="Ensembl"/>
        </authorList>
    </citation>
    <scope>IDENTIFICATION</scope>
</reference>
<dbReference type="Pfam" id="PF15622">
    <property type="entry name" value="CENP_C_N"/>
    <property type="match status" value="1"/>
</dbReference>
<dbReference type="InterPro" id="IPR011051">
    <property type="entry name" value="RmlC_Cupin_sf"/>
</dbReference>
<evidence type="ECO:0000259" key="11">
    <source>
        <dbReference type="Pfam" id="PF11699"/>
    </source>
</evidence>
<evidence type="ECO:0000256" key="3">
    <source>
        <dbReference type="ARBA" id="ARBA00023125"/>
    </source>
</evidence>
<feature type="compositionally biased region" description="Basic and acidic residues" evidence="10">
    <location>
        <begin position="234"/>
        <end position="251"/>
    </location>
</feature>
<dbReference type="FunFam" id="2.60.120.10:FF:000033">
    <property type="entry name" value="Centromere protein C 1"/>
    <property type="match status" value="1"/>
</dbReference>
<evidence type="ECO:0000256" key="6">
    <source>
        <dbReference type="ARBA" id="ARBA00064952"/>
    </source>
</evidence>
<feature type="compositionally biased region" description="Low complexity" evidence="10">
    <location>
        <begin position="653"/>
        <end position="672"/>
    </location>
</feature>
<dbReference type="Pfam" id="PF11699">
    <property type="entry name" value="CENP-C_C"/>
    <property type="match status" value="1"/>
</dbReference>
<organism evidence="13 14">
    <name type="scientific">Cyanistes caeruleus</name>
    <name type="common">Eurasian blue tit</name>
    <name type="synonym">Parus caeruleus</name>
    <dbReference type="NCBI Taxonomy" id="156563"/>
    <lineage>
        <taxon>Eukaryota</taxon>
        <taxon>Metazoa</taxon>
        <taxon>Chordata</taxon>
        <taxon>Craniata</taxon>
        <taxon>Vertebrata</taxon>
        <taxon>Euteleostomi</taxon>
        <taxon>Archelosauria</taxon>
        <taxon>Archosauria</taxon>
        <taxon>Dinosauria</taxon>
        <taxon>Saurischia</taxon>
        <taxon>Theropoda</taxon>
        <taxon>Coelurosauria</taxon>
        <taxon>Aves</taxon>
        <taxon>Neognathae</taxon>
        <taxon>Neoaves</taxon>
        <taxon>Telluraves</taxon>
        <taxon>Australaves</taxon>
        <taxon>Passeriformes</taxon>
        <taxon>Paridae</taxon>
        <taxon>Cyanistes</taxon>
    </lineage>
</organism>
<feature type="region of interest" description="Disordered" evidence="10">
    <location>
        <begin position="110"/>
        <end position="152"/>
    </location>
</feature>
<dbReference type="Proteomes" id="UP000694410">
    <property type="component" value="Unplaced"/>
</dbReference>
<feature type="domain" description="Kinetochore assembly subunit CENP-C N-terminal" evidence="12">
    <location>
        <begin position="49"/>
        <end position="180"/>
    </location>
</feature>
<dbReference type="PANTHER" id="PTHR16684:SF11">
    <property type="entry name" value="CENTROMERE PROTEIN C"/>
    <property type="match status" value="1"/>
</dbReference>
<dbReference type="GO" id="GO:0000776">
    <property type="term" value="C:kinetochore"/>
    <property type="evidence" value="ECO:0007669"/>
    <property type="project" value="InterPro"/>
</dbReference>
<feature type="region of interest" description="Disordered" evidence="10">
    <location>
        <begin position="230"/>
        <end position="253"/>
    </location>
</feature>
<dbReference type="PANTHER" id="PTHR16684">
    <property type="entry name" value="CENTROMERE PROTEIN C"/>
    <property type="match status" value="1"/>
</dbReference>
<dbReference type="GO" id="GO:0019237">
    <property type="term" value="F:centromeric DNA binding"/>
    <property type="evidence" value="ECO:0007669"/>
    <property type="project" value="InterPro"/>
</dbReference>
<comment type="subunit">
    <text evidence="6">Oligomer. Component of the CENPA-NAC complex, at least composed of CENPA, CENPC, CENPH, CENPM, CENPN, CENPT and CENPU. The CENPA-NAC complex interacts with the CENPA-CAD complex, composed of CENPI, CENPK, CENPL, CENPO, CENPP, CENPQ, CENPR and CENPS. Binds to DAXX. Interacts with DNMT3B. Interacts directly with CENPA. Identified in a centromere complex containing histones H2A, H2B and H4, and at least CENPA, CENPB, CENPC, CENPT, CENPN, HJURP, SUPT16H, SSRP1 and RSF1. Interacts with MEIKIN.</text>
</comment>
<comment type="function">
    <text evidence="5">Component of the CENPA-NAC (nucleosome-associated) complex, a complex that plays a central role in assembly of kinetochore proteins, mitotic progression and chromosome segregation. The CENPA-NAC complex recruits the CENPA-CAD (nucleosome distal) complex and may be involved in incorporation of newly synthesized CENPA into centromeres. CENPC recruits DNA methylation and DNMT3B to both centromeric and pericentromeric satellite repeats and regulates the histone code in these regions.</text>
</comment>
<feature type="domain" description="Mif2/CENP-C cupin" evidence="11">
    <location>
        <begin position="879"/>
        <end position="961"/>
    </location>
</feature>
<feature type="compositionally biased region" description="Polar residues" evidence="10">
    <location>
        <begin position="722"/>
        <end position="736"/>
    </location>
</feature>
<evidence type="ECO:0000256" key="8">
    <source>
        <dbReference type="ARBA" id="ARBA00082151"/>
    </source>
</evidence>
<dbReference type="InterPro" id="IPR028386">
    <property type="entry name" value="CENP-C/Mif2/cnp3"/>
</dbReference>
<feature type="compositionally biased region" description="Polar residues" evidence="10">
    <location>
        <begin position="393"/>
        <end position="411"/>
    </location>
</feature>
<proteinExistence type="inferred from homology"/>
<keyword evidence="14" id="KW-1185">Reference proteome</keyword>
<dbReference type="InterPro" id="IPR014710">
    <property type="entry name" value="RmlC-like_jellyroll"/>
</dbReference>
<comment type="subcellular location">
    <subcellularLocation>
        <location evidence="1">Nucleus</location>
    </subcellularLocation>
</comment>
<evidence type="ECO:0000256" key="9">
    <source>
        <dbReference type="ARBA" id="ARBA00083562"/>
    </source>
</evidence>
<gene>
    <name evidence="13" type="primary">CENPC</name>
</gene>
<evidence type="ECO:0000313" key="13">
    <source>
        <dbReference type="Ensembl" id="ENSCCEP00000012314.1"/>
    </source>
</evidence>
<feature type="compositionally biased region" description="Polar residues" evidence="10">
    <location>
        <begin position="110"/>
        <end position="124"/>
    </location>
</feature>
<evidence type="ECO:0000259" key="12">
    <source>
        <dbReference type="Pfam" id="PF15622"/>
    </source>
</evidence>
<dbReference type="GO" id="GO:0051455">
    <property type="term" value="P:spindle attachment to meiosis I kinetochore"/>
    <property type="evidence" value="ECO:0007669"/>
    <property type="project" value="TreeGrafter"/>
</dbReference>
<feature type="compositionally biased region" description="Polar residues" evidence="10">
    <location>
        <begin position="535"/>
        <end position="544"/>
    </location>
</feature>